<keyword evidence="4" id="KW-1185">Reference proteome</keyword>
<name>A0ABZ2RME0_ECTME</name>
<comment type="similarity">
    <text evidence="1">Belongs to the PhzF family.</text>
</comment>
<dbReference type="Gene3D" id="3.10.310.10">
    <property type="entry name" value="Diaminopimelate Epimerase, Chain A, domain 1"/>
    <property type="match status" value="2"/>
</dbReference>
<dbReference type="Proteomes" id="UP001476583">
    <property type="component" value="Chromosome"/>
</dbReference>
<dbReference type="PANTHER" id="PTHR13774">
    <property type="entry name" value="PHENAZINE BIOSYNTHESIS PROTEIN"/>
    <property type="match status" value="1"/>
</dbReference>
<gene>
    <name evidence="3" type="ORF">WG219_07425</name>
</gene>
<protein>
    <submittedName>
        <fullName evidence="3">PhzF family phenazine biosynthesis protein</fullName>
    </submittedName>
</protein>
<sequence>MSLEYFQVDAFTSVPFSGNPAIVYRLSNWLKDVQMQRIAAEHNLAETAFVVREDDQWRIRWFTPKAEVPLCGHATLASAHVLYEVYGESAEVIEFASLSGALRVARKGTQLVLDFPVRRVQQVEHNPAVDQALGLPVLELLALMEDGGIQELMAVVSSEEELRSCQPDLAAVARLPGLGLLVTAPGEQHDFVSRYFAPAIGIDEDPVTGSTHCMLTPYWAERLGKQSLIARQCSARSGELQCELHGERVKIAGHAVLVARGELLLAL</sequence>
<dbReference type="InterPro" id="IPR003719">
    <property type="entry name" value="Phenazine_PhzF-like"/>
</dbReference>
<keyword evidence="2" id="KW-0413">Isomerase</keyword>
<dbReference type="Pfam" id="PF02567">
    <property type="entry name" value="PhzC-PhzF"/>
    <property type="match status" value="1"/>
</dbReference>
<organism evidence="3 4">
    <name type="scientific">Ectopseudomonas mendocina</name>
    <name type="common">Pseudomonas mendocina</name>
    <dbReference type="NCBI Taxonomy" id="300"/>
    <lineage>
        <taxon>Bacteria</taxon>
        <taxon>Pseudomonadati</taxon>
        <taxon>Pseudomonadota</taxon>
        <taxon>Gammaproteobacteria</taxon>
        <taxon>Pseudomonadales</taxon>
        <taxon>Pseudomonadaceae</taxon>
        <taxon>Ectopseudomonas</taxon>
    </lineage>
</organism>
<reference evidence="3 4" key="1">
    <citation type="submission" date="2024-03" db="EMBL/GenBank/DDBJ databases">
        <title>Complete genome of BD2.</title>
        <authorList>
            <person name="Cao G."/>
        </authorList>
    </citation>
    <scope>NUCLEOTIDE SEQUENCE [LARGE SCALE GENOMIC DNA]</scope>
    <source>
        <strain evidence="3 4">BD2</strain>
    </source>
</reference>
<dbReference type="EMBL" id="CP148074">
    <property type="protein sequence ID" value="WXL27273.1"/>
    <property type="molecule type" value="Genomic_DNA"/>
</dbReference>
<evidence type="ECO:0000256" key="2">
    <source>
        <dbReference type="ARBA" id="ARBA00023235"/>
    </source>
</evidence>
<proteinExistence type="inferred from homology"/>
<accession>A0ABZ2RME0</accession>
<dbReference type="PIRSF" id="PIRSF016184">
    <property type="entry name" value="PhzC_PhzF"/>
    <property type="match status" value="1"/>
</dbReference>
<evidence type="ECO:0000313" key="4">
    <source>
        <dbReference type="Proteomes" id="UP001476583"/>
    </source>
</evidence>
<evidence type="ECO:0000256" key="1">
    <source>
        <dbReference type="ARBA" id="ARBA00008270"/>
    </source>
</evidence>
<dbReference type="NCBIfam" id="TIGR00654">
    <property type="entry name" value="PhzF_family"/>
    <property type="match status" value="1"/>
</dbReference>
<dbReference type="PANTHER" id="PTHR13774:SF17">
    <property type="entry name" value="PHENAZINE BIOSYNTHESIS-LIKE DOMAIN-CONTAINING PROTEIN"/>
    <property type="match status" value="1"/>
</dbReference>
<dbReference type="SUPFAM" id="SSF54506">
    <property type="entry name" value="Diaminopimelate epimerase-like"/>
    <property type="match status" value="1"/>
</dbReference>
<evidence type="ECO:0000313" key="3">
    <source>
        <dbReference type="EMBL" id="WXL27273.1"/>
    </source>
</evidence>